<keyword evidence="3 5" id="KW-0067">ATP-binding</keyword>
<dbReference type="GO" id="GO:0005524">
    <property type="term" value="F:ATP binding"/>
    <property type="evidence" value="ECO:0007669"/>
    <property type="project" value="UniProtKB-KW"/>
</dbReference>
<accession>A0A927WC46</accession>
<dbReference type="InterPro" id="IPR051782">
    <property type="entry name" value="ABC_Transporter_VariousFunc"/>
</dbReference>
<evidence type="ECO:0000256" key="2">
    <source>
        <dbReference type="ARBA" id="ARBA00022741"/>
    </source>
</evidence>
<organism evidence="5 6">
    <name type="scientific">Clostridium sulfidigenes</name>
    <dbReference type="NCBI Taxonomy" id="318464"/>
    <lineage>
        <taxon>Bacteria</taxon>
        <taxon>Bacillati</taxon>
        <taxon>Bacillota</taxon>
        <taxon>Clostridia</taxon>
        <taxon>Eubacteriales</taxon>
        <taxon>Clostridiaceae</taxon>
        <taxon>Clostridium</taxon>
    </lineage>
</organism>
<dbReference type="CDD" id="cd03230">
    <property type="entry name" value="ABC_DR_subfamily_A"/>
    <property type="match status" value="1"/>
</dbReference>
<feature type="domain" description="ABC transporter" evidence="4">
    <location>
        <begin position="6"/>
        <end position="231"/>
    </location>
</feature>
<evidence type="ECO:0000313" key="5">
    <source>
        <dbReference type="EMBL" id="MBE6060948.1"/>
    </source>
</evidence>
<dbReference type="Gene3D" id="3.40.50.300">
    <property type="entry name" value="P-loop containing nucleotide triphosphate hydrolases"/>
    <property type="match status" value="1"/>
</dbReference>
<protein>
    <submittedName>
        <fullName evidence="5">ABC transporter ATP-binding protein</fullName>
    </submittedName>
</protein>
<dbReference type="PROSITE" id="PS50893">
    <property type="entry name" value="ABC_TRANSPORTER_2"/>
    <property type="match status" value="1"/>
</dbReference>
<dbReference type="InterPro" id="IPR027417">
    <property type="entry name" value="P-loop_NTPase"/>
</dbReference>
<dbReference type="PANTHER" id="PTHR42939:SF3">
    <property type="entry name" value="ABC TRANSPORTER ATP-BINDING COMPONENT"/>
    <property type="match status" value="1"/>
</dbReference>
<evidence type="ECO:0000313" key="6">
    <source>
        <dbReference type="Proteomes" id="UP000768462"/>
    </source>
</evidence>
<dbReference type="PROSITE" id="PS00211">
    <property type="entry name" value="ABC_TRANSPORTER_1"/>
    <property type="match status" value="1"/>
</dbReference>
<comment type="caution">
    <text evidence="5">The sequence shown here is derived from an EMBL/GenBank/DDBJ whole genome shotgun (WGS) entry which is preliminary data.</text>
</comment>
<sequence>MSNKIIEIKNLTKEYEDFKLDNISFSLDRGYIMGFIGENGAGKTTTIKLIMNLLKRDEGEIQIFGKDNIDNEREIKERIGFVYDECFYYENLSIKDNEKIISGFYKSWNTKVFENYLRKFNLNKMQKVKQLSKGMKMKFAIALALSHNAEFLILDEPASGLDPVMRRDILDVFQEVIQDENVGILISSHIISDLEKISDYITYIQKGKIVFSKATSELMEEYKIIKGDKALLSKLDEKVIYGLRETPYGFEGIIKDKYIEKSIMQKIVSEKPSLEEIMVAMNKGVRK</sequence>
<dbReference type="EMBL" id="SVCM01000142">
    <property type="protein sequence ID" value="MBE6060948.1"/>
    <property type="molecule type" value="Genomic_DNA"/>
</dbReference>
<dbReference type="Pfam" id="PF00005">
    <property type="entry name" value="ABC_tran"/>
    <property type="match status" value="1"/>
</dbReference>
<dbReference type="AlphaFoldDB" id="A0A927WC46"/>
<reference evidence="5" key="1">
    <citation type="submission" date="2019-04" db="EMBL/GenBank/DDBJ databases">
        <title>Evolution of Biomass-Degrading Anaerobic Consortia Revealed by Metagenomics.</title>
        <authorList>
            <person name="Peng X."/>
        </authorList>
    </citation>
    <scope>NUCLEOTIDE SEQUENCE</scope>
    <source>
        <strain evidence="5">SIG254</strain>
    </source>
</reference>
<dbReference type="SUPFAM" id="SSF52540">
    <property type="entry name" value="P-loop containing nucleoside triphosphate hydrolases"/>
    <property type="match status" value="1"/>
</dbReference>
<dbReference type="Proteomes" id="UP000768462">
    <property type="component" value="Unassembled WGS sequence"/>
</dbReference>
<evidence type="ECO:0000256" key="1">
    <source>
        <dbReference type="ARBA" id="ARBA00022448"/>
    </source>
</evidence>
<keyword evidence="1" id="KW-0813">Transport</keyword>
<keyword evidence="2" id="KW-0547">Nucleotide-binding</keyword>
<evidence type="ECO:0000259" key="4">
    <source>
        <dbReference type="PROSITE" id="PS50893"/>
    </source>
</evidence>
<dbReference type="InterPro" id="IPR017871">
    <property type="entry name" value="ABC_transporter-like_CS"/>
</dbReference>
<dbReference type="SMART" id="SM00382">
    <property type="entry name" value="AAA"/>
    <property type="match status" value="1"/>
</dbReference>
<dbReference type="InterPro" id="IPR003439">
    <property type="entry name" value="ABC_transporter-like_ATP-bd"/>
</dbReference>
<dbReference type="InterPro" id="IPR003593">
    <property type="entry name" value="AAA+_ATPase"/>
</dbReference>
<dbReference type="GO" id="GO:0016887">
    <property type="term" value="F:ATP hydrolysis activity"/>
    <property type="evidence" value="ECO:0007669"/>
    <property type="project" value="InterPro"/>
</dbReference>
<dbReference type="PANTHER" id="PTHR42939">
    <property type="entry name" value="ABC TRANSPORTER ATP-BINDING PROTEIN ALBC-RELATED"/>
    <property type="match status" value="1"/>
</dbReference>
<proteinExistence type="predicted"/>
<name>A0A927WC46_9CLOT</name>
<evidence type="ECO:0000256" key="3">
    <source>
        <dbReference type="ARBA" id="ARBA00022840"/>
    </source>
</evidence>
<gene>
    <name evidence="5" type="ORF">E7215_12355</name>
</gene>